<dbReference type="SUPFAM" id="SSF53448">
    <property type="entry name" value="Nucleotide-diphospho-sugar transferases"/>
    <property type="match status" value="1"/>
</dbReference>
<dbReference type="Proteomes" id="UP001652641">
    <property type="component" value="Chromosome 1"/>
</dbReference>
<protein>
    <submittedName>
        <fullName evidence="10">Histo-blood group ABO system transferase-like</fullName>
    </submittedName>
</protein>
<feature type="transmembrane region" description="Helical" evidence="8">
    <location>
        <begin position="15"/>
        <end position="33"/>
    </location>
</feature>
<gene>
    <name evidence="10" type="primary">LOC112928332</name>
</gene>
<dbReference type="RefSeq" id="XP_072586658.1">
    <property type="nucleotide sequence ID" value="XM_072730557.1"/>
</dbReference>
<evidence type="ECO:0000313" key="9">
    <source>
        <dbReference type="Proteomes" id="UP001652641"/>
    </source>
</evidence>
<evidence type="ECO:0000313" key="10">
    <source>
        <dbReference type="RefSeq" id="XP_072586658.1"/>
    </source>
</evidence>
<keyword evidence="4" id="KW-0328">Glycosyltransferase</keyword>
<feature type="compositionally biased region" description="Polar residues" evidence="7">
    <location>
        <begin position="432"/>
        <end position="442"/>
    </location>
</feature>
<evidence type="ECO:0000256" key="3">
    <source>
        <dbReference type="ARBA" id="ARBA00010413"/>
    </source>
</evidence>
<dbReference type="GeneID" id="112928332"/>
<dbReference type="PANTHER" id="PTHR10462">
    <property type="entry name" value="GLYCOSYLTRANSFERASE-RELATED"/>
    <property type="match status" value="1"/>
</dbReference>
<comment type="subcellular location">
    <subcellularLocation>
        <location evidence="2">Membrane</location>
        <topology evidence="2">Single-pass type II membrane protein</topology>
    </subcellularLocation>
</comment>
<reference evidence="9" key="1">
    <citation type="submission" date="2025-05" db="UniProtKB">
        <authorList>
            <consortium name="RefSeq"/>
        </authorList>
    </citation>
    <scope>NUCLEOTIDE SEQUENCE [LARGE SCALE GENOMIC DNA]</scope>
</reference>
<name>A0ABM4Y8P1_VULVU</name>
<dbReference type="PANTHER" id="PTHR10462:SF29">
    <property type="entry name" value="HISTO-BLOOD GROUP ABO SYSTEM TRANSFERASE"/>
    <property type="match status" value="1"/>
</dbReference>
<evidence type="ECO:0000256" key="6">
    <source>
        <dbReference type="ARBA" id="ARBA00022968"/>
    </source>
</evidence>
<evidence type="ECO:0000256" key="8">
    <source>
        <dbReference type="SAM" id="Phobius"/>
    </source>
</evidence>
<keyword evidence="9" id="KW-1185">Reference proteome</keyword>
<evidence type="ECO:0000256" key="4">
    <source>
        <dbReference type="ARBA" id="ARBA00022676"/>
    </source>
</evidence>
<evidence type="ECO:0000256" key="2">
    <source>
        <dbReference type="ARBA" id="ARBA00004606"/>
    </source>
</evidence>
<feature type="compositionally biased region" description="Gly residues" evidence="7">
    <location>
        <begin position="490"/>
        <end position="499"/>
    </location>
</feature>
<dbReference type="CDD" id="cd02515">
    <property type="entry name" value="Glyco_transf_6"/>
    <property type="match status" value="1"/>
</dbReference>
<reference evidence="10" key="2">
    <citation type="submission" date="2025-08" db="UniProtKB">
        <authorList>
            <consortium name="RefSeq"/>
        </authorList>
    </citation>
    <scope>IDENTIFICATION</scope>
    <source>
        <tissue evidence="10">Cell line</tissue>
    </source>
</reference>
<organism evidence="9 10">
    <name type="scientific">Vulpes vulpes</name>
    <name type="common">Red fox</name>
    <dbReference type="NCBI Taxonomy" id="9627"/>
    <lineage>
        <taxon>Eukaryota</taxon>
        <taxon>Metazoa</taxon>
        <taxon>Chordata</taxon>
        <taxon>Craniata</taxon>
        <taxon>Vertebrata</taxon>
        <taxon>Euteleostomi</taxon>
        <taxon>Mammalia</taxon>
        <taxon>Eutheria</taxon>
        <taxon>Laurasiatheria</taxon>
        <taxon>Carnivora</taxon>
        <taxon>Caniformia</taxon>
        <taxon>Canidae</taxon>
        <taxon>Vulpes</taxon>
    </lineage>
</organism>
<keyword evidence="5" id="KW-0808">Transferase</keyword>
<keyword evidence="8" id="KW-0812">Transmembrane</keyword>
<dbReference type="InterPro" id="IPR005076">
    <property type="entry name" value="Glyco_trans_6"/>
</dbReference>
<keyword evidence="8" id="KW-0472">Membrane</keyword>
<dbReference type="Pfam" id="PF03414">
    <property type="entry name" value="Glyco_transf_6"/>
    <property type="match status" value="1"/>
</dbReference>
<dbReference type="InterPro" id="IPR029044">
    <property type="entry name" value="Nucleotide-diphossugar_trans"/>
</dbReference>
<evidence type="ECO:0000256" key="1">
    <source>
        <dbReference type="ARBA" id="ARBA00001936"/>
    </source>
</evidence>
<accession>A0ABM4Y8P1</accession>
<evidence type="ECO:0000256" key="7">
    <source>
        <dbReference type="SAM" id="MobiDB-lite"/>
    </source>
</evidence>
<evidence type="ECO:0000256" key="5">
    <source>
        <dbReference type="ARBA" id="ARBA00022679"/>
    </source>
</evidence>
<comment type="similarity">
    <text evidence="3">Belongs to the glycosyltransferase 6 family.</text>
</comment>
<keyword evidence="6" id="KW-0735">Signal-anchor</keyword>
<sequence>MAQLLQILAATQKCCSLRVTFLLIALIIIFFSYKSYLNPRSQKPESTQADVNLTVRERRGLQSVKLSRMLYRQPQVLTPARKDVLVVTPWLAPIIWEGTFNTDILNEQFSLQNATIGLTVFSIKTYMIFLKQFLQSAEMYFMVGHRVNYYIFTDKPEYVPYLNIQKGRQMIILEVESYYEHWQDISMQRMEMISNFCQERFHQEVDYLVCSDVDMRFSDHVGVEILSSLFGTLHPGYYGLNRTDFPYERRPQSQAHIPEDEGDFYYIGALFGGSVPEVYRLTKACHEAIMVDQANHIEAIWHDESHLNKYLLHHKPSKVLSPEYLWHQQQMDHMHDQGMILSKIIRRKKLKVLKKNYQLKNCFEESESVCVVHRSVVSKASYISGTGRTGGASRHGSCFWECGLHRGQAPGSPRSSPGLWLSYSAAGHSGHEVQSQDPSSPRSAGRDRGTQAPRGTPRRGRWLHGARGAHCAPAGPGLVDTRARRRGGRSLSGGSGRGPGGRRRPTGGGRGARAWVLRGVPGPPGTGPTSGGDASGSAAAPENTTVSTIRHFLSKEDLQPTNGCLRAISQVRGQETGLRNTWTTDKAAQRQGCSVLDPLKRHLGPAQREVEKRLQHRYFLSGVGCYEAKGTSWPGRPQGTA</sequence>
<comment type="cofactor">
    <cofactor evidence="1">
        <name>Mn(2+)</name>
        <dbReference type="ChEBI" id="CHEBI:29035"/>
    </cofactor>
</comment>
<keyword evidence="8" id="KW-1133">Transmembrane helix</keyword>
<dbReference type="Gene3D" id="3.90.550.10">
    <property type="entry name" value="Spore Coat Polysaccharide Biosynthesis Protein SpsA, Chain A"/>
    <property type="match status" value="1"/>
</dbReference>
<proteinExistence type="inferred from homology"/>
<feature type="region of interest" description="Disordered" evidence="7">
    <location>
        <begin position="408"/>
        <end position="540"/>
    </location>
</feature>